<feature type="compositionally biased region" description="Polar residues" evidence="9">
    <location>
        <begin position="175"/>
        <end position="185"/>
    </location>
</feature>
<proteinExistence type="evidence at transcript level"/>
<evidence type="ECO:0000313" key="13">
    <source>
        <dbReference type="EMBL" id="ABU50966.1"/>
    </source>
</evidence>
<evidence type="ECO:0000256" key="8">
    <source>
        <dbReference type="ARBA" id="ARBA00023288"/>
    </source>
</evidence>
<evidence type="ECO:0000256" key="7">
    <source>
        <dbReference type="ARBA" id="ARBA00023180"/>
    </source>
</evidence>
<evidence type="ECO:0000256" key="6">
    <source>
        <dbReference type="ARBA" id="ARBA00023136"/>
    </source>
</evidence>
<feature type="region of interest" description="Disordered" evidence="9">
    <location>
        <begin position="396"/>
        <end position="435"/>
    </location>
</feature>
<protein>
    <submittedName>
        <fullName evidence="13">Variant surface glycoprotein</fullName>
    </submittedName>
</protein>
<feature type="signal peptide" evidence="10">
    <location>
        <begin position="1"/>
        <end position="23"/>
    </location>
</feature>
<feature type="domain" description="Trypanosome variant surface glycoprotein B-type N-terminal" evidence="12">
    <location>
        <begin position="16"/>
        <end position="342"/>
    </location>
</feature>
<evidence type="ECO:0000256" key="4">
    <source>
        <dbReference type="ARBA" id="ARBA00022622"/>
    </source>
</evidence>
<evidence type="ECO:0000259" key="12">
    <source>
        <dbReference type="Pfam" id="PF13206"/>
    </source>
</evidence>
<keyword evidence="6" id="KW-0472">Membrane</keyword>
<reference evidence="13" key="1">
    <citation type="submission" date="2007-02" db="EMBL/GenBank/DDBJ databases">
        <title>Temporal expression of variant surface glycoprotein genes in Trypanosoma brucei rhodesiense in a vervet monkey sleeping sickness model following cyclical transmission.</title>
        <authorList>
            <person name="Masiga D.K."/>
            <person name="Jepchumba V."/>
            <person name="Adung'a V.O."/>
            <person name="Thuita J.K."/>
            <person name="Matovu E."/>
            <person name="Turner M.C.R."/>
        </authorList>
    </citation>
    <scope>NUCLEOTIDE SEQUENCE</scope>
    <source>
        <strain evidence="13">KeTat1.8</strain>
    </source>
</reference>
<sequence length="451" mass="48550">MPTLHRQFLWFVGLFSNLGEPAGENARQFYALCTALRAARAPLEETQAKAEDTTEAVPATIKALYATSIPDKHFNNETYGLFKAKAEFDAIKNTLKTTKATDGRLVYKRIPETPTKKPAETALQRLYDETTNLVEQANDKIKAIKAKHKKAEEQLSEAEGGHSKPTKLTEGDFSPRQSGCNPATDNNGKQTLAQALVCICSGNTDGNNICGNTVGDTSYGTGGTPADAATLYANLAKQCKQPNTLKANIQVLTAALGAVQAVIGNAAFTGHTNTGTYVIGNGAAAHCNGNDSKTTCIDYTKLVTNGDLADVAWIHNLQEATANIEEGKKLQAELYNLRMAIKQNENLAWKIRDTADIVAAVPRQTTPTQQQKITEIDCENHKTNTTCTTDNNCKWEEEKDGKGECKPKTRKENTATGTGEGAAGTDGKTNSTGSNSFVINKAPLLLAFLLF</sequence>
<dbReference type="EMBL" id="EF462888">
    <property type="protein sequence ID" value="ABU50966.1"/>
    <property type="molecule type" value="mRNA"/>
</dbReference>
<feature type="chain" id="PRO_5002974841" evidence="10">
    <location>
        <begin position="24"/>
        <end position="451"/>
    </location>
</feature>
<dbReference type="InterPro" id="IPR019609">
    <property type="entry name" value="Variant_surf_glycoprt_trypan_C"/>
</dbReference>
<keyword evidence="5 10" id="KW-0732">Signal</keyword>
<feature type="compositionally biased region" description="Basic and acidic residues" evidence="9">
    <location>
        <begin position="159"/>
        <end position="170"/>
    </location>
</feature>
<dbReference type="Pfam" id="PF13206">
    <property type="entry name" value="VSG_B"/>
    <property type="match status" value="1"/>
</dbReference>
<dbReference type="Pfam" id="PF10659">
    <property type="entry name" value="Trypan_glycop_C"/>
    <property type="match status" value="1"/>
</dbReference>
<evidence type="ECO:0000256" key="1">
    <source>
        <dbReference type="ARBA" id="ARBA00002523"/>
    </source>
</evidence>
<evidence type="ECO:0000256" key="5">
    <source>
        <dbReference type="ARBA" id="ARBA00022729"/>
    </source>
</evidence>
<keyword evidence="4" id="KW-0336">GPI-anchor</keyword>
<comment type="subcellular location">
    <subcellularLocation>
        <location evidence="2">Cell membrane</location>
        <topology evidence="2">Lipid-anchor</topology>
        <topology evidence="2">GPI-anchor</topology>
    </subcellularLocation>
</comment>
<keyword evidence="8" id="KW-0449">Lipoprotein</keyword>
<dbReference type="GO" id="GO:0098552">
    <property type="term" value="C:side of membrane"/>
    <property type="evidence" value="ECO:0007669"/>
    <property type="project" value="UniProtKB-KW"/>
</dbReference>
<feature type="domain" description="Trypanosome variant surface glycoprotein C-terminal" evidence="11">
    <location>
        <begin position="378"/>
        <end position="430"/>
    </location>
</feature>
<dbReference type="InterPro" id="IPR025932">
    <property type="entry name" value="Trypano_VSG_B_N_dom"/>
</dbReference>
<name>C6YXI0_TRYBR</name>
<keyword evidence="7" id="KW-0325">Glycoprotein</keyword>
<feature type="compositionally biased region" description="Basic and acidic residues" evidence="9">
    <location>
        <begin position="396"/>
        <end position="413"/>
    </location>
</feature>
<dbReference type="GO" id="GO:0005886">
    <property type="term" value="C:plasma membrane"/>
    <property type="evidence" value="ECO:0007669"/>
    <property type="project" value="UniProtKB-SubCell"/>
</dbReference>
<evidence type="ECO:0000256" key="2">
    <source>
        <dbReference type="ARBA" id="ARBA00004609"/>
    </source>
</evidence>
<dbReference type="AlphaFoldDB" id="C6YXI0"/>
<feature type="region of interest" description="Disordered" evidence="9">
    <location>
        <begin position="152"/>
        <end position="185"/>
    </location>
</feature>
<evidence type="ECO:0000256" key="3">
    <source>
        <dbReference type="ARBA" id="ARBA00022475"/>
    </source>
</evidence>
<accession>C6YXI0</accession>
<evidence type="ECO:0000256" key="10">
    <source>
        <dbReference type="SAM" id="SignalP"/>
    </source>
</evidence>
<dbReference type="SUPFAM" id="SSF118251">
    <property type="entry name" value="Variant surface glycoprotein MITAT 1.2, VSG 221, C-terminal domain"/>
    <property type="match status" value="1"/>
</dbReference>
<organism evidence="13">
    <name type="scientific">Trypanosoma brucei rhodesiense</name>
    <dbReference type="NCBI Taxonomy" id="31286"/>
    <lineage>
        <taxon>Eukaryota</taxon>
        <taxon>Discoba</taxon>
        <taxon>Euglenozoa</taxon>
        <taxon>Kinetoplastea</taxon>
        <taxon>Metakinetoplastina</taxon>
        <taxon>Trypanosomatida</taxon>
        <taxon>Trypanosomatidae</taxon>
        <taxon>Trypanosoma</taxon>
    </lineage>
</organism>
<dbReference type="InterPro" id="IPR027446">
    <property type="entry name" value="VSG_C_dom_sf"/>
</dbReference>
<keyword evidence="3" id="KW-1003">Cell membrane</keyword>
<evidence type="ECO:0000256" key="9">
    <source>
        <dbReference type="SAM" id="MobiDB-lite"/>
    </source>
</evidence>
<evidence type="ECO:0000259" key="11">
    <source>
        <dbReference type="Pfam" id="PF10659"/>
    </source>
</evidence>
<comment type="function">
    <text evidence="1">VSG forms a coat on the surface of the parasite. The trypanosome evades the immune response of the host by expressing a series of antigenically distinct VSGs from an estimated 1000 VSG genes.</text>
</comment>